<dbReference type="OrthoDB" id="3190266at2"/>
<proteinExistence type="inferred from homology"/>
<evidence type="ECO:0000259" key="4">
    <source>
        <dbReference type="Pfam" id="PF17853"/>
    </source>
</evidence>
<dbReference type="RefSeq" id="WP_132164941.1">
    <property type="nucleotide sequence ID" value="NZ_SMKX01000005.1"/>
</dbReference>
<dbReference type="SUPFAM" id="SSF46689">
    <property type="entry name" value="Homeodomain-like"/>
    <property type="match status" value="1"/>
</dbReference>
<dbReference type="InterPro" id="IPR025736">
    <property type="entry name" value="PucR_C-HTH_dom"/>
</dbReference>
<dbReference type="PANTHER" id="PTHR33744">
    <property type="entry name" value="CARBOHYDRATE DIACID REGULATOR"/>
    <property type="match status" value="1"/>
</dbReference>
<dbReference type="Pfam" id="PF14361">
    <property type="entry name" value="RsbRD_N"/>
    <property type="match status" value="1"/>
</dbReference>
<keyword evidence="6" id="KW-1185">Reference proteome</keyword>
<feature type="domain" description="CdaR GGDEF-like" evidence="4">
    <location>
        <begin position="172"/>
        <end position="278"/>
    </location>
</feature>
<sequence>MEPEHVLQGAIDQMTEHLDEIAALVIARSAERIPAYHRLPTSVLEGDLVANAKDLIGLFLRSIKEGRTPSEEELQQPVAWGAERARDGLPLDAVLRIYPIGVREAWAYAAEHALPPQDPEIVAFVDHLLALLGSVQPLVAAAYLREQQELAWEKREGRQNLVARLLEGLPADRLAARVGTRLADQYAVVAYRLPDLQRGATATVRAIQSALDEQPEVMWTFDHDLGILLVPDASQVPDVLGRVDTAAGAGTTRLAAAAIAAIAADIPRARREAVDLLQLAERLNRPAGLFWLPDLAIEYQLSQPGPARDYLAGLIAPLAGHPHLVDALRAFVATGYNRAEAAEALTIHRNTLNYRLGRIHTITGHDPTHPTAAGTLAAALIAHDLSPSLQ</sequence>
<feature type="domain" description="PucR C-terminal helix-turn-helix" evidence="2">
    <location>
        <begin position="324"/>
        <end position="381"/>
    </location>
</feature>
<evidence type="ECO:0000259" key="2">
    <source>
        <dbReference type="Pfam" id="PF13556"/>
    </source>
</evidence>
<organism evidence="5 6">
    <name type="scientific">Kribbella antibiotica</name>
    <dbReference type="NCBI Taxonomy" id="190195"/>
    <lineage>
        <taxon>Bacteria</taxon>
        <taxon>Bacillati</taxon>
        <taxon>Actinomycetota</taxon>
        <taxon>Actinomycetes</taxon>
        <taxon>Propionibacteriales</taxon>
        <taxon>Kribbellaceae</taxon>
        <taxon>Kribbella</taxon>
    </lineage>
</organism>
<evidence type="ECO:0000313" key="6">
    <source>
        <dbReference type="Proteomes" id="UP000295124"/>
    </source>
</evidence>
<dbReference type="InterPro" id="IPR025751">
    <property type="entry name" value="RsbRD_N_dom"/>
</dbReference>
<dbReference type="AlphaFoldDB" id="A0A4V2YQM4"/>
<dbReference type="InterPro" id="IPR042070">
    <property type="entry name" value="PucR_C-HTH_sf"/>
</dbReference>
<reference evidence="5 6" key="1">
    <citation type="submission" date="2019-03" db="EMBL/GenBank/DDBJ databases">
        <title>Draft genome sequences of novel Actinobacteria.</title>
        <authorList>
            <person name="Sahin N."/>
            <person name="Ay H."/>
            <person name="Saygin H."/>
        </authorList>
    </citation>
    <scope>NUCLEOTIDE SEQUENCE [LARGE SCALE GENOMIC DNA]</scope>
    <source>
        <strain evidence="5 6">JCM 13523</strain>
    </source>
</reference>
<protein>
    <submittedName>
        <fullName evidence="5">PucR family transcriptional regulator</fullName>
    </submittedName>
</protein>
<name>A0A4V2YQM4_9ACTN</name>
<dbReference type="Pfam" id="PF17853">
    <property type="entry name" value="GGDEF_2"/>
    <property type="match status" value="1"/>
</dbReference>
<accession>A0A4V2YQM4</accession>
<feature type="domain" description="RsbT co-antagonist protein RsbRD N-terminal" evidence="3">
    <location>
        <begin position="19"/>
        <end position="156"/>
    </location>
</feature>
<comment type="similarity">
    <text evidence="1">Belongs to the CdaR family.</text>
</comment>
<comment type="caution">
    <text evidence="5">The sequence shown here is derived from an EMBL/GenBank/DDBJ whole genome shotgun (WGS) entry which is preliminary data.</text>
</comment>
<gene>
    <name evidence="5" type="ORF">E1263_02665</name>
</gene>
<evidence type="ECO:0000256" key="1">
    <source>
        <dbReference type="ARBA" id="ARBA00006754"/>
    </source>
</evidence>
<evidence type="ECO:0000313" key="5">
    <source>
        <dbReference type="EMBL" id="TDD62637.1"/>
    </source>
</evidence>
<dbReference type="EMBL" id="SMKX01000005">
    <property type="protein sequence ID" value="TDD62637.1"/>
    <property type="molecule type" value="Genomic_DNA"/>
</dbReference>
<dbReference type="InterPro" id="IPR051448">
    <property type="entry name" value="CdaR-like_regulators"/>
</dbReference>
<dbReference type="Pfam" id="PF13556">
    <property type="entry name" value="HTH_30"/>
    <property type="match status" value="1"/>
</dbReference>
<dbReference type="PANTHER" id="PTHR33744:SF1">
    <property type="entry name" value="DNA-BINDING TRANSCRIPTIONAL ACTIVATOR ADER"/>
    <property type="match status" value="1"/>
</dbReference>
<dbReference type="Proteomes" id="UP000295124">
    <property type="component" value="Unassembled WGS sequence"/>
</dbReference>
<dbReference type="InterPro" id="IPR041522">
    <property type="entry name" value="CdaR_GGDEF"/>
</dbReference>
<dbReference type="InterPro" id="IPR009057">
    <property type="entry name" value="Homeodomain-like_sf"/>
</dbReference>
<evidence type="ECO:0000259" key="3">
    <source>
        <dbReference type="Pfam" id="PF14361"/>
    </source>
</evidence>
<dbReference type="Gene3D" id="1.10.10.2840">
    <property type="entry name" value="PucR C-terminal helix-turn-helix domain"/>
    <property type="match status" value="1"/>
</dbReference>